<organism evidence="2 3">
    <name type="scientific">Bombyx mori</name>
    <name type="common">Silk moth</name>
    <dbReference type="NCBI Taxonomy" id="7091"/>
    <lineage>
        <taxon>Eukaryota</taxon>
        <taxon>Metazoa</taxon>
        <taxon>Ecdysozoa</taxon>
        <taxon>Arthropoda</taxon>
        <taxon>Hexapoda</taxon>
        <taxon>Insecta</taxon>
        <taxon>Pterygota</taxon>
        <taxon>Neoptera</taxon>
        <taxon>Endopterygota</taxon>
        <taxon>Lepidoptera</taxon>
        <taxon>Glossata</taxon>
        <taxon>Ditrysia</taxon>
        <taxon>Bombycoidea</taxon>
        <taxon>Bombycidae</taxon>
        <taxon>Bombycinae</taxon>
        <taxon>Bombyx</taxon>
    </lineage>
</organism>
<dbReference type="OMA" id="CEARTIR"/>
<accession>A0A8R2GAJ3</accession>
<dbReference type="Proteomes" id="UP000005204">
    <property type="component" value="Unassembled WGS sequence"/>
</dbReference>
<dbReference type="InterPro" id="IPR029063">
    <property type="entry name" value="SAM-dependent_MTases_sf"/>
</dbReference>
<dbReference type="GO" id="GO:0031151">
    <property type="term" value="F:histone H3K79 methyltransferase activity"/>
    <property type="evidence" value="ECO:0007669"/>
    <property type="project" value="InterPro"/>
</dbReference>
<name>A0A8R2GAJ3_BOMMO</name>
<dbReference type="PANTHER" id="PTHR43675">
    <property type="entry name" value="ARSENITE METHYLTRANSFERASE"/>
    <property type="match status" value="1"/>
</dbReference>
<dbReference type="InterPro" id="IPR026669">
    <property type="entry name" value="Arsenite_MeTrfase-like"/>
</dbReference>
<dbReference type="Pfam" id="PF08123">
    <property type="entry name" value="DOT1"/>
    <property type="match status" value="1"/>
</dbReference>
<dbReference type="AlphaFoldDB" id="A0A8R2GAJ3"/>
<evidence type="ECO:0000313" key="2">
    <source>
        <dbReference type="EnsemblMetazoa" id="XP_012547644.1"/>
    </source>
</evidence>
<reference evidence="3" key="1">
    <citation type="journal article" date="2008" name="Insect Biochem. Mol. Biol.">
        <title>The genome of a lepidopteran model insect, the silkworm Bombyx mori.</title>
        <authorList>
            <consortium name="International Silkworm Genome Consortium"/>
        </authorList>
    </citation>
    <scope>NUCLEOTIDE SEQUENCE [LARGE SCALE GENOMIC DNA]</scope>
    <source>
        <strain evidence="3">p50T</strain>
    </source>
</reference>
<dbReference type="InterPro" id="IPR025789">
    <property type="entry name" value="DOT1_dom"/>
</dbReference>
<reference evidence="2" key="2">
    <citation type="submission" date="2022-06" db="UniProtKB">
        <authorList>
            <consortium name="EnsemblMetazoa"/>
        </authorList>
    </citation>
    <scope>IDENTIFICATION</scope>
    <source>
        <strain evidence="2">p50T (Dazao)</strain>
    </source>
</reference>
<proteinExistence type="predicted"/>
<dbReference type="Gene3D" id="3.40.50.150">
    <property type="entry name" value="Vaccinia Virus protein VP39"/>
    <property type="match status" value="1"/>
</dbReference>
<evidence type="ECO:0000259" key="1">
    <source>
        <dbReference type="Pfam" id="PF08123"/>
    </source>
</evidence>
<dbReference type="PANTHER" id="PTHR43675:SF1">
    <property type="entry name" value="RIKEN CDNA 2700097O09 GENE"/>
    <property type="match status" value="1"/>
</dbReference>
<gene>
    <name evidence="2" type="primary">101745966</name>
</gene>
<dbReference type="EnsemblMetazoa" id="XM_004928193.4">
    <property type="protein sequence ID" value="XP_004928250.1"/>
    <property type="gene ID" value="LOC101745966"/>
</dbReference>
<sequence length="311" mass="36183">MSDINIGNIKYNLLEMFLELDDDELINIEQWINSRAYKKDLEEKRSLMKSEDILRNIGDAIKKKVPFEAVMPSEKISPPTVGDLADCTDSNTIHVDEFLYDKDEFEDMTQKKKIQLHYCVDCNSRNIKELIYVSHSMSKSVMMFIFKVVLPKDLEGKTFIDIGSRLGSVLYGAYYLSNVSTIMGIEMNKECCDVQEEIIDQFSMNRNRIKVIHSDVLDKKDIITTADIVIFNAVDFFVDNEKHKEIWYFLKANLQKGCFVLLNRSIASILLALNIIEEFKDWLTISKCNNIENELFFNVEDYTEIFLYTVN</sequence>
<dbReference type="SUPFAM" id="SSF53335">
    <property type="entry name" value="S-adenosyl-L-methionine-dependent methyltransferases"/>
    <property type="match status" value="1"/>
</dbReference>
<dbReference type="OrthoDB" id="15794at2759"/>
<keyword evidence="3" id="KW-1185">Reference proteome</keyword>
<evidence type="ECO:0000313" key="3">
    <source>
        <dbReference type="Proteomes" id="UP000005204"/>
    </source>
</evidence>
<dbReference type="EnsemblMetazoa" id="XM_012692190.3">
    <property type="protein sequence ID" value="XP_012547644.1"/>
    <property type="gene ID" value="LOC101745966"/>
</dbReference>
<dbReference type="KEGG" id="bmor:101745966"/>
<feature type="domain" description="DOT1" evidence="1">
    <location>
        <begin position="155"/>
        <end position="289"/>
    </location>
</feature>
<protein>
    <recommendedName>
        <fullName evidence="1">DOT1 domain-containing protein</fullName>
    </recommendedName>
</protein>